<dbReference type="InterPro" id="IPR044894">
    <property type="entry name" value="TubC_N_sf"/>
</dbReference>
<dbReference type="Pfam" id="PF18563">
    <property type="entry name" value="TubC_N"/>
    <property type="match status" value="1"/>
</dbReference>
<dbReference type="Gene3D" id="1.10.10.1830">
    <property type="entry name" value="Non-ribosomal peptide synthase, adenylation domain"/>
    <property type="match status" value="1"/>
</dbReference>
<name>A0A5C6B4T0_9PLAN</name>
<comment type="caution">
    <text evidence="2">The sequence shown here is derived from an EMBL/GenBank/DDBJ whole genome shotgun (WGS) entry which is preliminary data.</text>
</comment>
<sequence>MSASELRNDLAQRGIRLDVHGDLLRYSPRSAITPGLLERMSAHKEELLAIVQNEAHAPAIDLSDPTAVWQATLDRLEGDPHFSADILESLRKGLANWISDS</sequence>
<proteinExistence type="predicted"/>
<protein>
    <recommendedName>
        <fullName evidence="1">TubC N-terminal docking domain-containing protein</fullName>
    </recommendedName>
</protein>
<evidence type="ECO:0000259" key="1">
    <source>
        <dbReference type="Pfam" id="PF18563"/>
    </source>
</evidence>
<dbReference type="AlphaFoldDB" id="A0A5C6B4T0"/>
<reference evidence="2 3" key="1">
    <citation type="submission" date="2019-02" db="EMBL/GenBank/DDBJ databases">
        <title>Deep-cultivation of Planctomycetes and their phenomic and genomic characterization uncovers novel biology.</title>
        <authorList>
            <person name="Wiegand S."/>
            <person name="Jogler M."/>
            <person name="Boedeker C."/>
            <person name="Pinto D."/>
            <person name="Vollmers J."/>
            <person name="Rivas-Marin E."/>
            <person name="Kohn T."/>
            <person name="Peeters S.H."/>
            <person name="Heuer A."/>
            <person name="Rast P."/>
            <person name="Oberbeckmann S."/>
            <person name="Bunk B."/>
            <person name="Jeske O."/>
            <person name="Meyerdierks A."/>
            <person name="Storesund J.E."/>
            <person name="Kallscheuer N."/>
            <person name="Luecker S."/>
            <person name="Lage O.M."/>
            <person name="Pohl T."/>
            <person name="Merkel B.J."/>
            <person name="Hornburger P."/>
            <person name="Mueller R.-W."/>
            <person name="Bruemmer F."/>
            <person name="Labrenz M."/>
            <person name="Spormann A.M."/>
            <person name="Op Den Camp H."/>
            <person name="Overmann J."/>
            <person name="Amann R."/>
            <person name="Jetten M.S.M."/>
            <person name="Mascher T."/>
            <person name="Medema M.H."/>
            <person name="Devos D.P."/>
            <person name="Kaster A.-K."/>
            <person name="Ovreas L."/>
            <person name="Rohde M."/>
            <person name="Galperin M.Y."/>
            <person name="Jogler C."/>
        </authorList>
    </citation>
    <scope>NUCLEOTIDE SEQUENCE [LARGE SCALE GENOMIC DNA]</scope>
    <source>
        <strain evidence="2 3">CA54</strain>
    </source>
</reference>
<organism evidence="2 3">
    <name type="scientific">Symmachiella macrocystis</name>
    <dbReference type="NCBI Taxonomy" id="2527985"/>
    <lineage>
        <taxon>Bacteria</taxon>
        <taxon>Pseudomonadati</taxon>
        <taxon>Planctomycetota</taxon>
        <taxon>Planctomycetia</taxon>
        <taxon>Planctomycetales</taxon>
        <taxon>Planctomycetaceae</taxon>
        <taxon>Symmachiella</taxon>
    </lineage>
</organism>
<dbReference type="EMBL" id="SJPP01000003">
    <property type="protein sequence ID" value="TWU06940.1"/>
    <property type="molecule type" value="Genomic_DNA"/>
</dbReference>
<evidence type="ECO:0000313" key="3">
    <source>
        <dbReference type="Proteomes" id="UP000320735"/>
    </source>
</evidence>
<dbReference type="RefSeq" id="WP_146373776.1">
    <property type="nucleotide sequence ID" value="NZ_SJPP01000003.1"/>
</dbReference>
<dbReference type="Proteomes" id="UP000320735">
    <property type="component" value="Unassembled WGS sequence"/>
</dbReference>
<keyword evidence="3" id="KW-1185">Reference proteome</keyword>
<dbReference type="OrthoDB" id="10007681at2"/>
<dbReference type="InterPro" id="IPR041464">
    <property type="entry name" value="TubC_N"/>
</dbReference>
<gene>
    <name evidence="2" type="ORF">CA54_53440</name>
</gene>
<feature type="domain" description="TubC N-terminal docking" evidence="1">
    <location>
        <begin position="5"/>
        <end position="49"/>
    </location>
</feature>
<evidence type="ECO:0000313" key="2">
    <source>
        <dbReference type="EMBL" id="TWU06940.1"/>
    </source>
</evidence>
<accession>A0A5C6B4T0</accession>